<reference evidence="5 6" key="1">
    <citation type="submission" date="2019-02" db="EMBL/GenBank/DDBJ databases">
        <title>Deep-cultivation of Planctomycetes and their phenomic and genomic characterization uncovers novel biology.</title>
        <authorList>
            <person name="Wiegand S."/>
            <person name="Jogler M."/>
            <person name="Boedeker C."/>
            <person name="Pinto D."/>
            <person name="Vollmers J."/>
            <person name="Rivas-Marin E."/>
            <person name="Kohn T."/>
            <person name="Peeters S.H."/>
            <person name="Heuer A."/>
            <person name="Rast P."/>
            <person name="Oberbeckmann S."/>
            <person name="Bunk B."/>
            <person name="Jeske O."/>
            <person name="Meyerdierks A."/>
            <person name="Storesund J.E."/>
            <person name="Kallscheuer N."/>
            <person name="Luecker S."/>
            <person name="Lage O.M."/>
            <person name="Pohl T."/>
            <person name="Merkel B.J."/>
            <person name="Hornburger P."/>
            <person name="Mueller R.-W."/>
            <person name="Bruemmer F."/>
            <person name="Labrenz M."/>
            <person name="Spormann A.M."/>
            <person name="Op Den Camp H."/>
            <person name="Overmann J."/>
            <person name="Amann R."/>
            <person name="Jetten M.S.M."/>
            <person name="Mascher T."/>
            <person name="Medema M.H."/>
            <person name="Devos D.P."/>
            <person name="Kaster A.-K."/>
            <person name="Ovreas L."/>
            <person name="Rohde M."/>
            <person name="Galperin M.Y."/>
            <person name="Jogler C."/>
        </authorList>
    </citation>
    <scope>NUCLEOTIDE SEQUENCE [LARGE SCALE GENOMIC DNA]</scope>
    <source>
        <strain evidence="5 6">Pla22</strain>
    </source>
</reference>
<dbReference type="Pfam" id="PF00436">
    <property type="entry name" value="SSB"/>
    <property type="match status" value="1"/>
</dbReference>
<dbReference type="NCBIfam" id="TIGR00621">
    <property type="entry name" value="ssb"/>
    <property type="match status" value="1"/>
</dbReference>
<dbReference type="AlphaFoldDB" id="A0A5C5WET2"/>
<comment type="caution">
    <text evidence="5">The sequence shown here is derived from an EMBL/GenBank/DDBJ whole genome shotgun (WGS) entry which is preliminary data.</text>
</comment>
<evidence type="ECO:0000313" key="5">
    <source>
        <dbReference type="EMBL" id="TWT49436.1"/>
    </source>
</evidence>
<protein>
    <recommendedName>
        <fullName evidence="2 3">Single-stranded DNA-binding protein</fullName>
        <shortName evidence="2">SSB</shortName>
    </recommendedName>
</protein>
<dbReference type="InterPro" id="IPR011344">
    <property type="entry name" value="ssDNA-bd"/>
</dbReference>
<sequence>MASYNRVVLVGNLTKDIELRYTPGGTAVADVGLAVNDRRKSASGEWVEETTFVDITMWGRTAEVASEYLGKGSPILVEGRLKQESWETDGQKRSKLKVICERMQMLSSPGSSSSGGRQSGESGGSQRASGSSGNDGSDRDNAGAAGRSAGSNATSTAGQREAQPTGDGPGYDDPDIPF</sequence>
<keyword evidence="1 2" id="KW-0238">DNA-binding</keyword>
<dbReference type="PANTHER" id="PTHR10302:SF27">
    <property type="entry name" value="SINGLE-STRANDED DNA-BINDING PROTEIN"/>
    <property type="match status" value="1"/>
</dbReference>
<evidence type="ECO:0000256" key="1">
    <source>
        <dbReference type="ARBA" id="ARBA00023125"/>
    </source>
</evidence>
<dbReference type="CDD" id="cd04496">
    <property type="entry name" value="SSB_OBF"/>
    <property type="match status" value="1"/>
</dbReference>
<dbReference type="GO" id="GO:0006260">
    <property type="term" value="P:DNA replication"/>
    <property type="evidence" value="ECO:0007669"/>
    <property type="project" value="InterPro"/>
</dbReference>
<organism evidence="5 6">
    <name type="scientific">Rubripirellula amarantea</name>
    <dbReference type="NCBI Taxonomy" id="2527999"/>
    <lineage>
        <taxon>Bacteria</taxon>
        <taxon>Pseudomonadati</taxon>
        <taxon>Planctomycetota</taxon>
        <taxon>Planctomycetia</taxon>
        <taxon>Pirellulales</taxon>
        <taxon>Pirellulaceae</taxon>
        <taxon>Rubripirellula</taxon>
    </lineage>
</organism>
<feature type="compositionally biased region" description="Low complexity" evidence="4">
    <location>
        <begin position="124"/>
        <end position="135"/>
    </location>
</feature>
<dbReference type="EMBL" id="SJPI01000003">
    <property type="protein sequence ID" value="TWT49436.1"/>
    <property type="molecule type" value="Genomic_DNA"/>
</dbReference>
<dbReference type="HAMAP" id="MF_00984">
    <property type="entry name" value="SSB"/>
    <property type="match status" value="1"/>
</dbReference>
<dbReference type="PANTHER" id="PTHR10302">
    <property type="entry name" value="SINGLE-STRANDED DNA-BINDING PROTEIN"/>
    <property type="match status" value="1"/>
</dbReference>
<accession>A0A5C5WET2</accession>
<dbReference type="InterPro" id="IPR012340">
    <property type="entry name" value="NA-bd_OB-fold"/>
</dbReference>
<evidence type="ECO:0000256" key="4">
    <source>
        <dbReference type="SAM" id="MobiDB-lite"/>
    </source>
</evidence>
<evidence type="ECO:0000256" key="2">
    <source>
        <dbReference type="HAMAP-Rule" id="MF_00984"/>
    </source>
</evidence>
<feature type="compositionally biased region" description="Low complexity" evidence="4">
    <location>
        <begin position="107"/>
        <end position="116"/>
    </location>
</feature>
<dbReference type="PROSITE" id="PS50935">
    <property type="entry name" value="SSB"/>
    <property type="match status" value="1"/>
</dbReference>
<gene>
    <name evidence="5" type="primary">ssb</name>
    <name evidence="5" type="ORF">Pla22_46330</name>
</gene>
<name>A0A5C5WET2_9BACT</name>
<dbReference type="InterPro" id="IPR000424">
    <property type="entry name" value="Primosome_PriB/ssb"/>
</dbReference>
<dbReference type="OrthoDB" id="9809878at2"/>
<feature type="compositionally biased region" description="Low complexity" evidence="4">
    <location>
        <begin position="142"/>
        <end position="158"/>
    </location>
</feature>
<dbReference type="RefSeq" id="WP_146516941.1">
    <property type="nucleotide sequence ID" value="NZ_SJPI01000003.1"/>
</dbReference>
<dbReference type="SUPFAM" id="SSF50249">
    <property type="entry name" value="Nucleic acid-binding proteins"/>
    <property type="match status" value="1"/>
</dbReference>
<keyword evidence="6" id="KW-1185">Reference proteome</keyword>
<proteinExistence type="inferred from homology"/>
<comment type="caution">
    <text evidence="2">Lacks conserved residue(s) required for the propagation of feature annotation.</text>
</comment>
<dbReference type="Gene3D" id="2.40.50.140">
    <property type="entry name" value="Nucleic acid-binding proteins"/>
    <property type="match status" value="1"/>
</dbReference>
<dbReference type="GO" id="GO:0009295">
    <property type="term" value="C:nucleoid"/>
    <property type="evidence" value="ECO:0007669"/>
    <property type="project" value="TreeGrafter"/>
</dbReference>
<feature type="region of interest" description="Disordered" evidence="4">
    <location>
        <begin position="101"/>
        <end position="178"/>
    </location>
</feature>
<dbReference type="GO" id="GO:0003697">
    <property type="term" value="F:single-stranded DNA binding"/>
    <property type="evidence" value="ECO:0007669"/>
    <property type="project" value="UniProtKB-UniRule"/>
</dbReference>
<evidence type="ECO:0000256" key="3">
    <source>
        <dbReference type="RuleBase" id="RU000524"/>
    </source>
</evidence>
<evidence type="ECO:0000313" key="6">
    <source>
        <dbReference type="Proteomes" id="UP000316598"/>
    </source>
</evidence>
<dbReference type="Proteomes" id="UP000316598">
    <property type="component" value="Unassembled WGS sequence"/>
</dbReference>
<comment type="subunit">
    <text evidence="2">Homotetramer.</text>
</comment>